<dbReference type="InterPro" id="IPR037185">
    <property type="entry name" value="EmrE-like"/>
</dbReference>
<dbReference type="Proteomes" id="UP001517247">
    <property type="component" value="Unassembled WGS sequence"/>
</dbReference>
<dbReference type="EMBL" id="SSHJ02000001">
    <property type="protein sequence ID" value="MFN0254070.1"/>
    <property type="molecule type" value="Genomic_DNA"/>
</dbReference>
<evidence type="ECO:0000313" key="9">
    <source>
        <dbReference type="Proteomes" id="UP001517247"/>
    </source>
</evidence>
<comment type="subcellular location">
    <subcellularLocation>
        <location evidence="1">Cell membrane</location>
        <topology evidence="1">Multi-pass membrane protein</topology>
    </subcellularLocation>
</comment>
<gene>
    <name evidence="8" type="ORF">E6A44_000695</name>
</gene>
<keyword evidence="5 6" id="KW-0472">Membrane</keyword>
<dbReference type="PANTHER" id="PTHR42920">
    <property type="entry name" value="OS03G0707200 PROTEIN-RELATED"/>
    <property type="match status" value="1"/>
</dbReference>
<keyword evidence="9" id="KW-1185">Reference proteome</keyword>
<feature type="transmembrane region" description="Helical" evidence="6">
    <location>
        <begin position="147"/>
        <end position="164"/>
    </location>
</feature>
<comment type="caution">
    <text evidence="8">The sequence shown here is derived from an EMBL/GenBank/DDBJ whole genome shotgun (WGS) entry which is preliminary data.</text>
</comment>
<sequence length="292" mass="32165">MQRKNLLLILLIFGTAFWGISFSVTKLAMGAESPSTFLFYRFLLATLVLTIVFWKYVVKINASDIKVGAMLAVPLFLGIHLQTLGIKHTHASQCAFIAGMTVVIVPMLKLLFYRKAVPSKIWMAAIIALSGLFVISVNGQLKISTGDLYTLTGAFAFAIYLIVVEKQASLRNLVPTIVPMFATCALLTFGLATTDNKANWLPEAHTFWMGIAFCALFSTAYMYSVSNIAQKYISAERVAVIYLFEPIFGAVAAFFILDENLSWRLVLGGGLIFLATIISEVNFKRKVNSSIA</sequence>
<feature type="transmembrane region" description="Helical" evidence="6">
    <location>
        <begin position="206"/>
        <end position="226"/>
    </location>
</feature>
<feature type="transmembrane region" description="Helical" evidence="6">
    <location>
        <begin position="121"/>
        <end position="141"/>
    </location>
</feature>
<evidence type="ECO:0000313" key="8">
    <source>
        <dbReference type="EMBL" id="MFN0254070.1"/>
    </source>
</evidence>
<feature type="transmembrane region" description="Helical" evidence="6">
    <location>
        <begin position="238"/>
        <end position="257"/>
    </location>
</feature>
<dbReference type="Pfam" id="PF00892">
    <property type="entry name" value="EamA"/>
    <property type="match status" value="2"/>
</dbReference>
<feature type="transmembrane region" description="Helical" evidence="6">
    <location>
        <begin position="40"/>
        <end position="58"/>
    </location>
</feature>
<dbReference type="InterPro" id="IPR051258">
    <property type="entry name" value="Diverse_Substrate_Transporter"/>
</dbReference>
<evidence type="ECO:0000256" key="1">
    <source>
        <dbReference type="ARBA" id="ARBA00004651"/>
    </source>
</evidence>
<name>A0ABW9J1P7_9SPHI</name>
<evidence type="ECO:0000256" key="2">
    <source>
        <dbReference type="ARBA" id="ARBA00022475"/>
    </source>
</evidence>
<evidence type="ECO:0000256" key="3">
    <source>
        <dbReference type="ARBA" id="ARBA00022692"/>
    </source>
</evidence>
<evidence type="ECO:0000256" key="6">
    <source>
        <dbReference type="SAM" id="Phobius"/>
    </source>
</evidence>
<proteinExistence type="predicted"/>
<keyword evidence="3 6" id="KW-0812">Transmembrane</keyword>
<dbReference type="PANTHER" id="PTHR42920:SF5">
    <property type="entry name" value="EAMA DOMAIN-CONTAINING PROTEIN"/>
    <property type="match status" value="1"/>
</dbReference>
<keyword evidence="4 6" id="KW-1133">Transmembrane helix</keyword>
<keyword evidence="2" id="KW-1003">Cell membrane</keyword>
<dbReference type="SUPFAM" id="SSF103481">
    <property type="entry name" value="Multidrug resistance efflux transporter EmrE"/>
    <property type="match status" value="2"/>
</dbReference>
<feature type="transmembrane region" description="Helical" evidence="6">
    <location>
        <begin position="263"/>
        <end position="283"/>
    </location>
</feature>
<dbReference type="InterPro" id="IPR000620">
    <property type="entry name" value="EamA_dom"/>
</dbReference>
<dbReference type="RefSeq" id="WP_138721256.1">
    <property type="nucleotide sequence ID" value="NZ_SSHJ02000001.1"/>
</dbReference>
<reference evidence="8 9" key="1">
    <citation type="submission" date="2024-12" db="EMBL/GenBank/DDBJ databases">
        <authorList>
            <person name="Hu S."/>
        </authorList>
    </citation>
    <scope>NUCLEOTIDE SEQUENCE [LARGE SCALE GENOMIC DNA]</scope>
    <source>
        <strain evidence="8 9">THG-T11</strain>
    </source>
</reference>
<evidence type="ECO:0000256" key="4">
    <source>
        <dbReference type="ARBA" id="ARBA00022989"/>
    </source>
</evidence>
<accession>A0ABW9J1P7</accession>
<feature type="transmembrane region" description="Helical" evidence="6">
    <location>
        <begin position="65"/>
        <end position="84"/>
    </location>
</feature>
<feature type="transmembrane region" description="Helical" evidence="6">
    <location>
        <begin position="90"/>
        <end position="112"/>
    </location>
</feature>
<organism evidence="8 9">
    <name type="scientific">Pedobacter ureilyticus</name>
    <dbReference type="NCBI Taxonomy" id="1393051"/>
    <lineage>
        <taxon>Bacteria</taxon>
        <taxon>Pseudomonadati</taxon>
        <taxon>Bacteroidota</taxon>
        <taxon>Sphingobacteriia</taxon>
        <taxon>Sphingobacteriales</taxon>
        <taxon>Sphingobacteriaceae</taxon>
        <taxon>Pedobacter</taxon>
    </lineage>
</organism>
<evidence type="ECO:0000259" key="7">
    <source>
        <dbReference type="Pfam" id="PF00892"/>
    </source>
</evidence>
<protein>
    <submittedName>
        <fullName evidence="8">DMT family transporter</fullName>
    </submittedName>
</protein>
<feature type="transmembrane region" description="Helical" evidence="6">
    <location>
        <begin position="176"/>
        <end position="194"/>
    </location>
</feature>
<feature type="domain" description="EamA" evidence="7">
    <location>
        <begin position="145"/>
        <end position="278"/>
    </location>
</feature>
<evidence type="ECO:0000256" key="5">
    <source>
        <dbReference type="ARBA" id="ARBA00023136"/>
    </source>
</evidence>
<feature type="domain" description="EamA" evidence="7">
    <location>
        <begin position="8"/>
        <end position="136"/>
    </location>
</feature>